<name>K2GIC3_9BACT</name>
<accession>K2GIC3</accession>
<dbReference type="EMBL" id="AMFJ01000033">
    <property type="protein sequence ID" value="EKE30174.1"/>
    <property type="molecule type" value="Genomic_DNA"/>
</dbReference>
<gene>
    <name evidence="1" type="ORF">ACD_2C00033G0015</name>
</gene>
<evidence type="ECO:0000313" key="1">
    <source>
        <dbReference type="EMBL" id="EKE30174.1"/>
    </source>
</evidence>
<reference evidence="1" key="1">
    <citation type="journal article" date="2012" name="Science">
        <title>Fermentation, hydrogen, and sulfur metabolism in multiple uncultivated bacterial phyla.</title>
        <authorList>
            <person name="Wrighton K.C."/>
            <person name="Thomas B.C."/>
            <person name="Sharon I."/>
            <person name="Miller C.S."/>
            <person name="Castelle C.J."/>
            <person name="VerBerkmoes N.C."/>
            <person name="Wilkins M.J."/>
            <person name="Hettich R.L."/>
            <person name="Lipton M.S."/>
            <person name="Williams K.H."/>
            <person name="Long P.E."/>
            <person name="Banfield J.F."/>
        </authorList>
    </citation>
    <scope>NUCLEOTIDE SEQUENCE [LARGE SCALE GENOMIC DNA]</scope>
</reference>
<dbReference type="AlphaFoldDB" id="K2GIC3"/>
<comment type="caution">
    <text evidence="1">The sequence shown here is derived from an EMBL/GenBank/DDBJ whole genome shotgun (WGS) entry which is preliminary data.</text>
</comment>
<organism evidence="1">
    <name type="scientific">uncultured bacterium</name>
    <name type="common">gcode 4</name>
    <dbReference type="NCBI Taxonomy" id="1234023"/>
    <lineage>
        <taxon>Bacteria</taxon>
        <taxon>environmental samples</taxon>
    </lineage>
</organism>
<protein>
    <submittedName>
        <fullName evidence="1">Uncharacterized protein</fullName>
    </submittedName>
</protein>
<sequence length="540" mass="63869">MIKLNAEIFNLMNESRAWSTAQNIASTVKGKVLVSVTSNQIIGVIYRLEEKIFKKKSLISLWDDDFIALFSMISRLKKPSKEEAERISAFFKFLSFLNKSPADSKHLYKNIANSEYVAISESLCFATFNEISRESRYHAMLHYIDTELKKMNLWKEFEEKYLSRGEYIGLITKRTRRKNIPEDFTETLKRIYSTPNLIPDALDWYQALSLLIYFQTKGVWGLIFTKIRNTIKKIEFMNQPNPDVHLLIRNIQILKCLNLDLIWLYTITKNPAISVLNRVLEKKIKDLESGSANTDYKEILDGLRGIFHLPWLNKDIPIISPNNISRSIIKDLIGKLEADIYEDNDGNLIFTFPVCMLWGRHWKSSETPRREWFWKFTGRILYDCLTEYGKWYEFRINELIIIVREILKNSLDHTDKEVYFWIRLSRNKENTQLKISFIVADNWDWIRDGIIKSTWINDLSFEKAYEIAGTHSWSSVWWENFWVWLWALPEMAKSVNMDLRAYDNWQEFIFNASGNEPGAFKTDASIKFYIVWEMLIDKPL</sequence>
<proteinExistence type="predicted"/>